<sequence length="479" mass="51541">MLWLAIHLPQLALDIFPPMPDDGTALQRPRIVVASHGRGERLALVDALAASLGLKPDMKLSAALALVNELTIHRRKPQAEASALTQLAAWALRFTPTVATVPQTLLLEIGGCLRYFGGLDALRAQVEQGVAAQGYALASAVAPTPLAAQWLACHGDGATVTATAELPTALASLPLTVLALEPAPAQTLRQLGIASLGQLLALPRAGLGRRVGKQLPLALDRALGHAADPRDPFIPPDRFERCIDLDWPVETLEVFVKLAARLLEALDAFLSGRGLGVQTLFFRFTHDDHPASGLRVGIGRPTRRAAEWLAVLRERIVHEQLVAPATSVTLVADTLQLLDGRPLTLFGPQGGQGLPELLLARLGARLGQGAVIGVATVPEHRPERAWREAAPGTAAAALPVGPRPGWLLPEPQPLPWRNERPWHGEPLTCLGRAERIESGWWDGGDVARDYYVAQGESGARYWIFHDCRDGGWWLHGCFA</sequence>
<organism evidence="2 3">
    <name type="scientific">Chitiniphilus eburneus</name>
    <dbReference type="NCBI Taxonomy" id="2571148"/>
    <lineage>
        <taxon>Bacteria</taxon>
        <taxon>Pseudomonadati</taxon>
        <taxon>Pseudomonadota</taxon>
        <taxon>Betaproteobacteria</taxon>
        <taxon>Neisseriales</taxon>
        <taxon>Chitinibacteraceae</taxon>
        <taxon>Chitiniphilus</taxon>
    </lineage>
</organism>
<dbReference type="SUPFAM" id="SSF56672">
    <property type="entry name" value="DNA/RNA polymerases"/>
    <property type="match status" value="1"/>
</dbReference>
<reference evidence="2 3" key="1">
    <citation type="submission" date="2019-04" db="EMBL/GenBank/DDBJ databases">
        <title>Chitiniphilus eburnea sp. nov., a novel chitinolytic bacterium isolated from aquaculture sludge.</title>
        <authorList>
            <person name="Sheng M."/>
        </authorList>
    </citation>
    <scope>NUCLEOTIDE SEQUENCE [LARGE SCALE GENOMIC DNA]</scope>
    <source>
        <strain evidence="2 3">HX-2-15</strain>
    </source>
</reference>
<evidence type="ECO:0000313" key="2">
    <source>
        <dbReference type="EMBL" id="TJZ72086.1"/>
    </source>
</evidence>
<keyword evidence="1" id="KW-0227">DNA damage</keyword>
<dbReference type="InterPro" id="IPR050356">
    <property type="entry name" value="SulA_CellDiv_inhibitor"/>
</dbReference>
<protein>
    <submittedName>
        <fullName evidence="2">DNA polymerase Y family protein</fullName>
    </submittedName>
</protein>
<dbReference type="EMBL" id="SUMF01000015">
    <property type="protein sequence ID" value="TJZ72086.1"/>
    <property type="molecule type" value="Genomic_DNA"/>
</dbReference>
<dbReference type="GO" id="GO:0006281">
    <property type="term" value="P:DNA repair"/>
    <property type="evidence" value="ECO:0007669"/>
    <property type="project" value="TreeGrafter"/>
</dbReference>
<dbReference type="PANTHER" id="PTHR35369">
    <property type="entry name" value="BLR3025 PROTEIN-RELATED"/>
    <property type="match status" value="1"/>
</dbReference>
<dbReference type="Proteomes" id="UP000310016">
    <property type="component" value="Unassembled WGS sequence"/>
</dbReference>
<comment type="caution">
    <text evidence="2">The sequence shown here is derived from an EMBL/GenBank/DDBJ whole genome shotgun (WGS) entry which is preliminary data.</text>
</comment>
<accession>A0A4U0PUF3</accession>
<keyword evidence="3" id="KW-1185">Reference proteome</keyword>
<dbReference type="RefSeq" id="WP_136773914.1">
    <property type="nucleotide sequence ID" value="NZ_CP156074.1"/>
</dbReference>
<dbReference type="OrthoDB" id="625722at2"/>
<gene>
    <name evidence="2" type="ORF">FAZ21_13240</name>
</gene>
<proteinExistence type="predicted"/>
<dbReference type="CDD" id="cd03468">
    <property type="entry name" value="PolY_like"/>
    <property type="match status" value="1"/>
</dbReference>
<dbReference type="InterPro" id="IPR043502">
    <property type="entry name" value="DNA/RNA_pol_sf"/>
</dbReference>
<name>A0A4U0PUF3_9NEIS</name>
<dbReference type="PANTHER" id="PTHR35369:SF2">
    <property type="entry name" value="BLR3025 PROTEIN"/>
    <property type="match status" value="1"/>
</dbReference>
<evidence type="ECO:0000313" key="3">
    <source>
        <dbReference type="Proteomes" id="UP000310016"/>
    </source>
</evidence>
<dbReference type="AlphaFoldDB" id="A0A4U0PUF3"/>
<evidence type="ECO:0000256" key="1">
    <source>
        <dbReference type="ARBA" id="ARBA00022763"/>
    </source>
</evidence>